<evidence type="ECO:0000256" key="8">
    <source>
        <dbReference type="ARBA" id="ARBA00023159"/>
    </source>
</evidence>
<dbReference type="Ensembl" id="ENSHHUT00000089523.1">
    <property type="protein sequence ID" value="ENSHHUP00000086811.1"/>
    <property type="gene ID" value="ENSHHUG00000050215.1"/>
</dbReference>
<dbReference type="GO" id="GO:0000981">
    <property type="term" value="F:DNA-binding transcription factor activity, RNA polymerase II-specific"/>
    <property type="evidence" value="ECO:0007669"/>
    <property type="project" value="InterPro"/>
</dbReference>
<dbReference type="InterPro" id="IPR009057">
    <property type="entry name" value="Homeodomain-like_sf"/>
</dbReference>
<dbReference type="PROSITE" id="PS00027">
    <property type="entry name" value="HOMEOBOX_1"/>
    <property type="match status" value="1"/>
</dbReference>
<dbReference type="InterPro" id="IPR001356">
    <property type="entry name" value="HD"/>
</dbReference>
<keyword evidence="4" id="KW-0221">Differentiation</keyword>
<dbReference type="GO" id="GO:0005634">
    <property type="term" value="C:nucleus"/>
    <property type="evidence" value="ECO:0007669"/>
    <property type="project" value="UniProtKB-SubCell"/>
</dbReference>
<evidence type="ECO:0000259" key="16">
    <source>
        <dbReference type="PROSITE" id="PS50071"/>
    </source>
</evidence>
<feature type="region of interest" description="Disordered" evidence="15">
    <location>
        <begin position="401"/>
        <end position="432"/>
    </location>
</feature>
<evidence type="ECO:0000256" key="2">
    <source>
        <dbReference type="ARBA" id="ARBA00007601"/>
    </source>
</evidence>
<evidence type="ECO:0000256" key="10">
    <source>
        <dbReference type="ARBA" id="ARBA00023242"/>
    </source>
</evidence>
<keyword evidence="9" id="KW-0804">Transcription</keyword>
<evidence type="ECO:0000256" key="15">
    <source>
        <dbReference type="SAM" id="MobiDB-lite"/>
    </source>
</evidence>
<dbReference type="FunFam" id="1.10.10.60:FF:000277">
    <property type="entry name" value="Pre-B-cell leukemia transcription factor 1"/>
    <property type="match status" value="1"/>
</dbReference>
<evidence type="ECO:0000313" key="19">
    <source>
        <dbReference type="Proteomes" id="UP000314982"/>
    </source>
</evidence>
<evidence type="ECO:0000256" key="5">
    <source>
        <dbReference type="ARBA" id="ARBA00023015"/>
    </source>
</evidence>
<evidence type="ECO:0000256" key="11">
    <source>
        <dbReference type="ARBA" id="ARBA00067471"/>
    </source>
</evidence>
<feature type="domain" description="PBC" evidence="17">
    <location>
        <begin position="34"/>
        <end position="230"/>
    </location>
</feature>
<evidence type="ECO:0000256" key="7">
    <source>
        <dbReference type="ARBA" id="ARBA00023155"/>
    </source>
</evidence>
<name>A0A4W5RA64_9TELE</name>
<proteinExistence type="inferred from homology"/>
<accession>A0A4W5RA64</accession>
<protein>
    <recommendedName>
        <fullName evidence="11">Pre-B-cell leukemia transcription factor 1</fullName>
    </recommendedName>
    <alternativeName>
        <fullName evidence="12 13">Homeobox protein PBX1</fullName>
    </alternativeName>
</protein>
<dbReference type="GeneTree" id="ENSGT00940000165175"/>
<keyword evidence="3" id="KW-0217">Developmental protein</keyword>
<dbReference type="GO" id="GO:0005667">
    <property type="term" value="C:transcription regulator complex"/>
    <property type="evidence" value="ECO:0007669"/>
    <property type="project" value="UniProtKB-ARBA"/>
</dbReference>
<dbReference type="Pfam" id="PF05920">
    <property type="entry name" value="Homeobox_KN"/>
    <property type="match status" value="1"/>
</dbReference>
<keyword evidence="5" id="KW-0805">Transcription regulation</keyword>
<dbReference type="InterPro" id="IPR008422">
    <property type="entry name" value="KN_HD"/>
</dbReference>
<dbReference type="GO" id="GO:0030154">
    <property type="term" value="P:cell differentiation"/>
    <property type="evidence" value="ECO:0007669"/>
    <property type="project" value="UniProtKB-KW"/>
</dbReference>
<sequence>MDDQTRMLAGLAGLGGLSQGDVGDQDSVRKQLGQPQQDIGDILQQIMAITDESLDEAQARKHALNCHRMKPALFSVLCEIKEKTVLSIRGVQDEDPPDPQIMRLDNMLLAEGVSGPEKGGGSAAAAAAAAAAAGGSPGSDGGIEHSDYRAKLAQIRQIYHSELEKYEQACSEFTNHVMNLLREQSRTRPISPKEIERMVAIIHRKFSSIQMQLKQSTCEAVMILRSRFLDARRKRRNFNKQATEVLNEYFYSHLSNPYPSEEAKEELAKKCAITVSQVSNWFGNKRIRYKKNIGKFQEEANLYAVKTAVDAASVSAQASQANSPATPNSGSSGSYSLSHAGDAAAAAYLGLHPSNLNGAGEAVLNIAPSLQPQVDTLHRVTRLTAGYEELTASSLYAPHRLDTSNSWQDNTHPSCVTSPPGPPGSVHSDTSN</sequence>
<evidence type="ECO:0000256" key="6">
    <source>
        <dbReference type="ARBA" id="ARBA00023125"/>
    </source>
</evidence>
<reference evidence="19" key="1">
    <citation type="submission" date="2018-06" db="EMBL/GenBank/DDBJ databases">
        <title>Genome assembly of Danube salmon.</title>
        <authorList>
            <person name="Macqueen D.J."/>
            <person name="Gundappa M.K."/>
        </authorList>
    </citation>
    <scope>NUCLEOTIDE SEQUENCE [LARGE SCALE GENOMIC DNA]</scope>
</reference>
<comment type="subcellular location">
    <subcellularLocation>
        <location evidence="1 14">Nucleus</location>
    </subcellularLocation>
</comment>
<keyword evidence="10 14" id="KW-0539">Nucleus</keyword>
<reference evidence="18" key="3">
    <citation type="submission" date="2025-09" db="UniProtKB">
        <authorList>
            <consortium name="Ensembl"/>
        </authorList>
    </citation>
    <scope>IDENTIFICATION</scope>
</reference>
<keyword evidence="7 14" id="KW-0371">Homeobox</keyword>
<evidence type="ECO:0000256" key="3">
    <source>
        <dbReference type="ARBA" id="ARBA00022473"/>
    </source>
</evidence>
<dbReference type="InterPro" id="IPR005542">
    <property type="entry name" value="PBX_PBC_dom"/>
</dbReference>
<dbReference type="CDD" id="cd00086">
    <property type="entry name" value="homeodomain"/>
    <property type="match status" value="1"/>
</dbReference>
<dbReference type="PANTHER" id="PTHR11850">
    <property type="entry name" value="HOMEOBOX PROTEIN TRANSCRIPTION FACTORS"/>
    <property type="match status" value="1"/>
</dbReference>
<dbReference type="PROSITE" id="PS50071">
    <property type="entry name" value="HOMEOBOX_2"/>
    <property type="match status" value="1"/>
</dbReference>
<dbReference type="AlphaFoldDB" id="A0A4W5RA64"/>
<keyword evidence="6 14" id="KW-0238">DNA-binding</keyword>
<evidence type="ECO:0000256" key="12">
    <source>
        <dbReference type="ARBA" id="ARBA00082092"/>
    </source>
</evidence>
<dbReference type="InterPro" id="IPR017970">
    <property type="entry name" value="Homeobox_CS"/>
</dbReference>
<dbReference type="Gene3D" id="1.10.10.60">
    <property type="entry name" value="Homeodomain-like"/>
    <property type="match status" value="1"/>
</dbReference>
<organism evidence="18 19">
    <name type="scientific">Hucho hucho</name>
    <name type="common">huchen</name>
    <dbReference type="NCBI Taxonomy" id="62062"/>
    <lineage>
        <taxon>Eukaryota</taxon>
        <taxon>Metazoa</taxon>
        <taxon>Chordata</taxon>
        <taxon>Craniata</taxon>
        <taxon>Vertebrata</taxon>
        <taxon>Euteleostomi</taxon>
        <taxon>Actinopterygii</taxon>
        <taxon>Neopterygii</taxon>
        <taxon>Teleostei</taxon>
        <taxon>Protacanthopterygii</taxon>
        <taxon>Salmoniformes</taxon>
        <taxon>Salmonidae</taxon>
        <taxon>Salmoninae</taxon>
        <taxon>Hucho</taxon>
    </lineage>
</organism>
<evidence type="ECO:0000256" key="4">
    <source>
        <dbReference type="ARBA" id="ARBA00022782"/>
    </source>
</evidence>
<evidence type="ECO:0000256" key="14">
    <source>
        <dbReference type="PROSITE-ProRule" id="PRU00108"/>
    </source>
</evidence>
<dbReference type="Pfam" id="PF03792">
    <property type="entry name" value="PBC"/>
    <property type="match status" value="1"/>
</dbReference>
<dbReference type="SMART" id="SM00389">
    <property type="entry name" value="HOX"/>
    <property type="match status" value="1"/>
</dbReference>
<feature type="domain" description="Homeobox" evidence="16">
    <location>
        <begin position="229"/>
        <end position="292"/>
    </location>
</feature>
<dbReference type="Proteomes" id="UP000314982">
    <property type="component" value="Unassembled WGS sequence"/>
</dbReference>
<evidence type="ECO:0000256" key="13">
    <source>
        <dbReference type="ARBA" id="ARBA00082748"/>
    </source>
</evidence>
<keyword evidence="8" id="KW-0010">Activator</keyword>
<dbReference type="InterPro" id="IPR050224">
    <property type="entry name" value="TALE_homeobox"/>
</dbReference>
<evidence type="ECO:0000256" key="1">
    <source>
        <dbReference type="ARBA" id="ARBA00004123"/>
    </source>
</evidence>
<keyword evidence="19" id="KW-1185">Reference proteome</keyword>
<evidence type="ECO:0000256" key="9">
    <source>
        <dbReference type="ARBA" id="ARBA00023163"/>
    </source>
</evidence>
<feature type="DNA-binding region" description="Homeobox" evidence="14">
    <location>
        <begin position="231"/>
        <end position="293"/>
    </location>
</feature>
<dbReference type="GO" id="GO:0043565">
    <property type="term" value="F:sequence-specific DNA binding"/>
    <property type="evidence" value="ECO:0007669"/>
    <property type="project" value="UniProtKB-ARBA"/>
</dbReference>
<comment type="similarity">
    <text evidence="2">Belongs to the TALE/PBX homeobox family.</text>
</comment>
<dbReference type="PROSITE" id="PS51978">
    <property type="entry name" value="PBC"/>
    <property type="match status" value="1"/>
</dbReference>
<feature type="compositionally biased region" description="Polar residues" evidence="15">
    <location>
        <begin position="403"/>
        <end position="417"/>
    </location>
</feature>
<evidence type="ECO:0000259" key="17">
    <source>
        <dbReference type="PROSITE" id="PS51978"/>
    </source>
</evidence>
<reference evidence="18" key="2">
    <citation type="submission" date="2025-08" db="UniProtKB">
        <authorList>
            <consortium name="Ensembl"/>
        </authorList>
    </citation>
    <scope>IDENTIFICATION</scope>
</reference>
<evidence type="ECO:0000313" key="18">
    <source>
        <dbReference type="Ensembl" id="ENSHHUP00000086811.1"/>
    </source>
</evidence>
<dbReference type="SUPFAM" id="SSF46689">
    <property type="entry name" value="Homeodomain-like"/>
    <property type="match status" value="1"/>
</dbReference>